<protein>
    <submittedName>
        <fullName evidence="2">Uncharacterized protein</fullName>
    </submittedName>
</protein>
<organism evidence="2 3">
    <name type="scientific">Actinoallomurus spadix</name>
    <dbReference type="NCBI Taxonomy" id="79912"/>
    <lineage>
        <taxon>Bacteria</taxon>
        <taxon>Bacillati</taxon>
        <taxon>Actinomycetota</taxon>
        <taxon>Actinomycetes</taxon>
        <taxon>Streptosporangiales</taxon>
        <taxon>Thermomonosporaceae</taxon>
        <taxon>Actinoallomurus</taxon>
    </lineage>
</organism>
<comment type="caution">
    <text evidence="2">The sequence shown here is derived from an EMBL/GenBank/DDBJ whole genome shotgun (WGS) entry which is preliminary data.</text>
</comment>
<feature type="signal peptide" evidence="1">
    <location>
        <begin position="1"/>
        <end position="32"/>
    </location>
</feature>
<dbReference type="EMBL" id="BAAABM010000041">
    <property type="protein sequence ID" value="GAA0350404.1"/>
    <property type="molecule type" value="Genomic_DNA"/>
</dbReference>
<accession>A0ABN0WYD0</accession>
<evidence type="ECO:0000313" key="2">
    <source>
        <dbReference type="EMBL" id="GAA0350404.1"/>
    </source>
</evidence>
<keyword evidence="3" id="KW-1185">Reference proteome</keyword>
<feature type="chain" id="PRO_5045350545" evidence="1">
    <location>
        <begin position="33"/>
        <end position="81"/>
    </location>
</feature>
<sequence length="81" mass="8674">MQRSVLAKLGIAGGVAAAATVLSLSGSTAASADVYARLVPNFGSYTECVYTGNEWAQMGLLYGYSCTPARWNNSRYELNTW</sequence>
<name>A0ABN0WYD0_9ACTN</name>
<gene>
    <name evidence="2" type="ORF">GCM10010151_45130</name>
</gene>
<reference evidence="2 3" key="1">
    <citation type="journal article" date="2019" name="Int. J. Syst. Evol. Microbiol.">
        <title>The Global Catalogue of Microorganisms (GCM) 10K type strain sequencing project: providing services to taxonomists for standard genome sequencing and annotation.</title>
        <authorList>
            <consortium name="The Broad Institute Genomics Platform"/>
            <consortium name="The Broad Institute Genome Sequencing Center for Infectious Disease"/>
            <person name="Wu L."/>
            <person name="Ma J."/>
        </authorList>
    </citation>
    <scope>NUCLEOTIDE SEQUENCE [LARGE SCALE GENOMIC DNA]</scope>
    <source>
        <strain evidence="2 3">JCM 3146</strain>
    </source>
</reference>
<keyword evidence="1" id="KW-0732">Signal</keyword>
<dbReference type="Proteomes" id="UP001501822">
    <property type="component" value="Unassembled WGS sequence"/>
</dbReference>
<proteinExistence type="predicted"/>
<evidence type="ECO:0000256" key="1">
    <source>
        <dbReference type="SAM" id="SignalP"/>
    </source>
</evidence>
<evidence type="ECO:0000313" key="3">
    <source>
        <dbReference type="Proteomes" id="UP001501822"/>
    </source>
</evidence>